<feature type="non-terminal residue" evidence="1">
    <location>
        <position position="1"/>
    </location>
</feature>
<dbReference type="AlphaFoldDB" id="L8HW04"/>
<organism evidence="1 2">
    <name type="scientific">Bos mutus</name>
    <name type="common">wild yak</name>
    <dbReference type="NCBI Taxonomy" id="72004"/>
    <lineage>
        <taxon>Eukaryota</taxon>
        <taxon>Metazoa</taxon>
        <taxon>Chordata</taxon>
        <taxon>Craniata</taxon>
        <taxon>Vertebrata</taxon>
        <taxon>Euteleostomi</taxon>
        <taxon>Mammalia</taxon>
        <taxon>Eutheria</taxon>
        <taxon>Laurasiatheria</taxon>
        <taxon>Artiodactyla</taxon>
        <taxon>Ruminantia</taxon>
        <taxon>Pecora</taxon>
        <taxon>Bovidae</taxon>
        <taxon>Bovinae</taxon>
        <taxon>Bos</taxon>
    </lineage>
</organism>
<evidence type="ECO:0000313" key="2">
    <source>
        <dbReference type="Proteomes" id="UP000011080"/>
    </source>
</evidence>
<reference evidence="1 2" key="1">
    <citation type="journal article" date="2012" name="Nat. Genet.">
        <title>The yak genome and adaptation to life at high altitude.</title>
        <authorList>
            <person name="Qiu Q."/>
            <person name="Zhang G."/>
            <person name="Ma T."/>
            <person name="Qian W."/>
            <person name="Wang J."/>
            <person name="Ye Z."/>
            <person name="Cao C."/>
            <person name="Hu Q."/>
            <person name="Kim J."/>
            <person name="Larkin D.M."/>
            <person name="Auvil L."/>
            <person name="Capitanu B."/>
            <person name="Ma J."/>
            <person name="Lewin H.A."/>
            <person name="Qian X."/>
            <person name="Lang Y."/>
            <person name="Zhou R."/>
            <person name="Wang L."/>
            <person name="Wang K."/>
            <person name="Xia J."/>
            <person name="Liao S."/>
            <person name="Pan S."/>
            <person name="Lu X."/>
            <person name="Hou H."/>
            <person name="Wang Y."/>
            <person name="Zang X."/>
            <person name="Yin Y."/>
            <person name="Ma H."/>
            <person name="Zhang J."/>
            <person name="Wang Z."/>
            <person name="Zhang Y."/>
            <person name="Zhang D."/>
            <person name="Yonezawa T."/>
            <person name="Hasegawa M."/>
            <person name="Zhong Y."/>
            <person name="Liu W."/>
            <person name="Zhang Y."/>
            <person name="Huang Z."/>
            <person name="Zhang S."/>
            <person name="Long R."/>
            <person name="Yang H."/>
            <person name="Wang J."/>
            <person name="Lenstra J.A."/>
            <person name="Cooper D.N."/>
            <person name="Wu Y."/>
            <person name="Wang J."/>
            <person name="Shi P."/>
            <person name="Wang J."/>
            <person name="Liu J."/>
        </authorList>
    </citation>
    <scope>NUCLEOTIDE SEQUENCE [LARGE SCALE GENOMIC DNA]</scope>
    <source>
        <strain evidence="2">yakQH1</strain>
    </source>
</reference>
<proteinExistence type="predicted"/>
<evidence type="ECO:0000313" key="1">
    <source>
        <dbReference type="EMBL" id="ELR47212.1"/>
    </source>
</evidence>
<dbReference type="EMBL" id="JH883144">
    <property type="protein sequence ID" value="ELR47212.1"/>
    <property type="molecule type" value="Genomic_DNA"/>
</dbReference>
<dbReference type="Proteomes" id="UP000011080">
    <property type="component" value="Unassembled WGS sequence"/>
</dbReference>
<protein>
    <submittedName>
        <fullName evidence="1">Uncharacterized protein</fullName>
    </submittedName>
</protein>
<accession>L8HW04</accession>
<name>L8HW04_9CETA</name>
<gene>
    <name evidence="1" type="ORF">M91_10413</name>
</gene>
<feature type="non-terminal residue" evidence="1">
    <location>
        <position position="44"/>
    </location>
</feature>
<sequence>LWELGLWNRSRNATMRATAMAVSNKFSFISNPRVSYFLPISMKL</sequence>